<organism evidence="2 3">
    <name type="scientific">Eumeta variegata</name>
    <name type="common">Bagworm moth</name>
    <name type="synonym">Eumeta japonica</name>
    <dbReference type="NCBI Taxonomy" id="151549"/>
    <lineage>
        <taxon>Eukaryota</taxon>
        <taxon>Metazoa</taxon>
        <taxon>Ecdysozoa</taxon>
        <taxon>Arthropoda</taxon>
        <taxon>Hexapoda</taxon>
        <taxon>Insecta</taxon>
        <taxon>Pterygota</taxon>
        <taxon>Neoptera</taxon>
        <taxon>Endopterygota</taxon>
        <taxon>Lepidoptera</taxon>
        <taxon>Glossata</taxon>
        <taxon>Ditrysia</taxon>
        <taxon>Tineoidea</taxon>
        <taxon>Psychidae</taxon>
        <taxon>Oiketicinae</taxon>
        <taxon>Eumeta</taxon>
    </lineage>
</organism>
<dbReference type="Proteomes" id="UP000299102">
    <property type="component" value="Unassembled WGS sequence"/>
</dbReference>
<gene>
    <name evidence="2" type="ORF">EVAR_29604_1</name>
</gene>
<protein>
    <submittedName>
        <fullName evidence="2">Uncharacterized protein</fullName>
    </submittedName>
</protein>
<keyword evidence="3" id="KW-1185">Reference proteome</keyword>
<evidence type="ECO:0000256" key="1">
    <source>
        <dbReference type="SAM" id="MobiDB-lite"/>
    </source>
</evidence>
<comment type="caution">
    <text evidence="2">The sequence shown here is derived from an EMBL/GenBank/DDBJ whole genome shotgun (WGS) entry which is preliminary data.</text>
</comment>
<evidence type="ECO:0000313" key="3">
    <source>
        <dbReference type="Proteomes" id="UP000299102"/>
    </source>
</evidence>
<evidence type="ECO:0000313" key="2">
    <source>
        <dbReference type="EMBL" id="GBP42347.1"/>
    </source>
</evidence>
<dbReference type="EMBL" id="BGZK01000416">
    <property type="protein sequence ID" value="GBP42347.1"/>
    <property type="molecule type" value="Genomic_DNA"/>
</dbReference>
<name>A0A4C1VWX8_EUMVA</name>
<sequence length="126" mass="14120">MEIDYPLRAQSWNAFETKAKLRRIEGKRGRAEGRRRRARFVSAGRGSAPSTRIARFALHDGSTVSEYAAVVKTKLILRSSTRRSVTPTPTLKKNSFFRKPDQVSRQLVNRKSARLAATTSVCGLLS</sequence>
<accession>A0A4C1VWX8</accession>
<proteinExistence type="predicted"/>
<feature type="compositionally biased region" description="Low complexity" evidence="1">
    <location>
        <begin position="81"/>
        <end position="90"/>
    </location>
</feature>
<reference evidence="2 3" key="1">
    <citation type="journal article" date="2019" name="Commun. Biol.">
        <title>The bagworm genome reveals a unique fibroin gene that provides high tensile strength.</title>
        <authorList>
            <person name="Kono N."/>
            <person name="Nakamura H."/>
            <person name="Ohtoshi R."/>
            <person name="Tomita M."/>
            <person name="Numata K."/>
            <person name="Arakawa K."/>
        </authorList>
    </citation>
    <scope>NUCLEOTIDE SEQUENCE [LARGE SCALE GENOMIC DNA]</scope>
</reference>
<dbReference type="AlphaFoldDB" id="A0A4C1VWX8"/>
<feature type="region of interest" description="Disordered" evidence="1">
    <location>
        <begin position="81"/>
        <end position="103"/>
    </location>
</feature>